<accession>A0A8T2SG79</accession>
<dbReference type="GO" id="GO:0016787">
    <property type="term" value="F:hydrolase activity"/>
    <property type="evidence" value="ECO:0007669"/>
    <property type="project" value="UniProtKB-KW"/>
</dbReference>
<evidence type="ECO:0000259" key="3">
    <source>
        <dbReference type="Pfam" id="PF07687"/>
    </source>
</evidence>
<dbReference type="InterPro" id="IPR011650">
    <property type="entry name" value="Peptidase_M20_dimer"/>
</dbReference>
<evidence type="ECO:0000256" key="2">
    <source>
        <dbReference type="ARBA" id="ARBA00022801"/>
    </source>
</evidence>
<dbReference type="Gene3D" id="3.30.70.360">
    <property type="match status" value="1"/>
</dbReference>
<sequence>MLYLQEEYDWPNKSDNPGVMHACGHDAHTAMLLGAAILLQERFQNNEFQETVYLIFQPAEENYAGAAKMVEDGALMDAEAIFGLHVTPGLPAGTWASRAGTLMAGGSNFSAKINGLGGHGGVPQASVDPIVASAFVISSLQPIISRETDPGDSQVVTIGYVNGGTANNVIPDYVDLGGTFRYIEGDDNIVEERKSRILEVIKDQAAVHRCTASARFETDHNYPPVINTAESYQFIRSVALKVLGDENNVETFLKSY</sequence>
<evidence type="ECO:0000313" key="5">
    <source>
        <dbReference type="Proteomes" id="UP000825935"/>
    </source>
</evidence>
<comment type="similarity">
    <text evidence="1">Belongs to the peptidase M20 family.</text>
</comment>
<dbReference type="PANTHER" id="PTHR11014">
    <property type="entry name" value="PEPTIDASE M20 FAMILY MEMBER"/>
    <property type="match status" value="1"/>
</dbReference>
<keyword evidence="5" id="KW-1185">Reference proteome</keyword>
<reference evidence="4" key="1">
    <citation type="submission" date="2021-08" db="EMBL/GenBank/DDBJ databases">
        <title>WGS assembly of Ceratopteris richardii.</title>
        <authorList>
            <person name="Marchant D.B."/>
            <person name="Chen G."/>
            <person name="Jenkins J."/>
            <person name="Shu S."/>
            <person name="Leebens-Mack J."/>
            <person name="Grimwood J."/>
            <person name="Schmutz J."/>
            <person name="Soltis P."/>
            <person name="Soltis D."/>
            <person name="Chen Z.-H."/>
        </authorList>
    </citation>
    <scope>NUCLEOTIDE SEQUENCE</scope>
    <source>
        <strain evidence="4">Whitten #5841</strain>
        <tissue evidence="4">Leaf</tissue>
    </source>
</reference>
<dbReference type="Proteomes" id="UP000825935">
    <property type="component" value="Chromosome 20"/>
</dbReference>
<gene>
    <name evidence="4" type="ORF">KP509_20G072900</name>
</gene>
<protein>
    <recommendedName>
        <fullName evidence="3">Peptidase M20 dimerisation domain-containing protein</fullName>
    </recommendedName>
</protein>
<dbReference type="OrthoDB" id="6119954at2759"/>
<dbReference type="PANTHER" id="PTHR11014:SF63">
    <property type="entry name" value="METALLOPEPTIDASE, PUTATIVE (AFU_ORTHOLOGUE AFUA_6G09600)-RELATED"/>
    <property type="match status" value="1"/>
</dbReference>
<dbReference type="Gene3D" id="3.40.630.10">
    <property type="entry name" value="Zn peptidases"/>
    <property type="match status" value="1"/>
</dbReference>
<organism evidence="4 5">
    <name type="scientific">Ceratopteris richardii</name>
    <name type="common">Triangle waterfern</name>
    <dbReference type="NCBI Taxonomy" id="49495"/>
    <lineage>
        <taxon>Eukaryota</taxon>
        <taxon>Viridiplantae</taxon>
        <taxon>Streptophyta</taxon>
        <taxon>Embryophyta</taxon>
        <taxon>Tracheophyta</taxon>
        <taxon>Polypodiopsida</taxon>
        <taxon>Polypodiidae</taxon>
        <taxon>Polypodiales</taxon>
        <taxon>Pteridineae</taxon>
        <taxon>Pteridaceae</taxon>
        <taxon>Parkerioideae</taxon>
        <taxon>Ceratopteris</taxon>
    </lineage>
</organism>
<evidence type="ECO:0000313" key="4">
    <source>
        <dbReference type="EMBL" id="KAH7332166.1"/>
    </source>
</evidence>
<evidence type="ECO:0000256" key="1">
    <source>
        <dbReference type="ARBA" id="ARBA00006153"/>
    </source>
</evidence>
<dbReference type="NCBIfam" id="TIGR01891">
    <property type="entry name" value="amidohydrolases"/>
    <property type="match status" value="1"/>
</dbReference>
<dbReference type="InterPro" id="IPR017439">
    <property type="entry name" value="Amidohydrolase"/>
</dbReference>
<proteinExistence type="inferred from homology"/>
<name>A0A8T2SG79_CERRI</name>
<dbReference type="EMBL" id="CM035425">
    <property type="protein sequence ID" value="KAH7332166.1"/>
    <property type="molecule type" value="Genomic_DNA"/>
</dbReference>
<feature type="domain" description="Peptidase M20 dimerisation" evidence="3">
    <location>
        <begin position="108"/>
        <end position="205"/>
    </location>
</feature>
<dbReference type="InterPro" id="IPR036264">
    <property type="entry name" value="Bact_exopeptidase_dim_dom"/>
</dbReference>
<dbReference type="OMA" id="ESYQFIR"/>
<keyword evidence="2" id="KW-0378">Hydrolase</keyword>
<dbReference type="Pfam" id="PF07687">
    <property type="entry name" value="M20_dimer"/>
    <property type="match status" value="1"/>
</dbReference>
<comment type="caution">
    <text evidence="4">The sequence shown here is derived from an EMBL/GenBank/DDBJ whole genome shotgun (WGS) entry which is preliminary data.</text>
</comment>
<dbReference type="AlphaFoldDB" id="A0A8T2SG79"/>
<dbReference type="FunFam" id="3.30.70.360:FF:000001">
    <property type="entry name" value="N-acetyldiaminopimelate deacetylase"/>
    <property type="match status" value="1"/>
</dbReference>
<dbReference type="SUPFAM" id="SSF55031">
    <property type="entry name" value="Bacterial exopeptidase dimerisation domain"/>
    <property type="match status" value="1"/>
</dbReference>
<dbReference type="Pfam" id="PF01546">
    <property type="entry name" value="Peptidase_M20"/>
    <property type="match status" value="1"/>
</dbReference>
<dbReference type="InterPro" id="IPR002933">
    <property type="entry name" value="Peptidase_M20"/>
</dbReference>
<dbReference type="SUPFAM" id="SSF53187">
    <property type="entry name" value="Zn-dependent exopeptidases"/>
    <property type="match status" value="1"/>
</dbReference>